<dbReference type="Pfam" id="PF00528">
    <property type="entry name" value="BPD_transp_1"/>
    <property type="match status" value="1"/>
</dbReference>
<feature type="transmembrane region" description="Helical" evidence="7">
    <location>
        <begin position="162"/>
        <end position="182"/>
    </location>
</feature>
<dbReference type="Proteomes" id="UP001601059">
    <property type="component" value="Unassembled WGS sequence"/>
</dbReference>
<evidence type="ECO:0000256" key="4">
    <source>
        <dbReference type="ARBA" id="ARBA00022692"/>
    </source>
</evidence>
<reference evidence="9 10" key="1">
    <citation type="submission" date="2024-08" db="EMBL/GenBank/DDBJ databases">
        <title>Two novel Cytobacillus novel species.</title>
        <authorList>
            <person name="Liu G."/>
        </authorList>
    </citation>
    <scope>NUCLEOTIDE SEQUENCE [LARGE SCALE GENOMIC DNA]</scope>
    <source>
        <strain evidence="9 10">FJAT-54145</strain>
    </source>
</reference>
<keyword evidence="4 7" id="KW-0812">Transmembrane</keyword>
<dbReference type="SUPFAM" id="SSF161098">
    <property type="entry name" value="MetI-like"/>
    <property type="match status" value="1"/>
</dbReference>
<dbReference type="InterPro" id="IPR000515">
    <property type="entry name" value="MetI-like"/>
</dbReference>
<evidence type="ECO:0000256" key="5">
    <source>
        <dbReference type="ARBA" id="ARBA00022989"/>
    </source>
</evidence>
<evidence type="ECO:0000256" key="6">
    <source>
        <dbReference type="ARBA" id="ARBA00023136"/>
    </source>
</evidence>
<name>A0ABW6K710_9BACI</name>
<feature type="transmembrane region" description="Helical" evidence="7">
    <location>
        <begin position="7"/>
        <end position="28"/>
    </location>
</feature>
<evidence type="ECO:0000256" key="7">
    <source>
        <dbReference type="RuleBase" id="RU363032"/>
    </source>
</evidence>
<evidence type="ECO:0000259" key="8">
    <source>
        <dbReference type="PROSITE" id="PS50928"/>
    </source>
</evidence>
<dbReference type="Gene3D" id="1.10.3720.10">
    <property type="entry name" value="MetI-like"/>
    <property type="match status" value="1"/>
</dbReference>
<evidence type="ECO:0000313" key="10">
    <source>
        <dbReference type="Proteomes" id="UP001601059"/>
    </source>
</evidence>
<feature type="transmembrane region" description="Helical" evidence="7">
    <location>
        <begin position="226"/>
        <end position="244"/>
    </location>
</feature>
<feature type="domain" description="ABC transmembrane type-1" evidence="8">
    <location>
        <begin position="81"/>
        <end position="282"/>
    </location>
</feature>
<dbReference type="EMBL" id="JBIACK010000001">
    <property type="protein sequence ID" value="MFE8699519.1"/>
    <property type="molecule type" value="Genomic_DNA"/>
</dbReference>
<feature type="transmembrane region" description="Helical" evidence="7">
    <location>
        <begin position="264"/>
        <end position="285"/>
    </location>
</feature>
<keyword evidence="6 7" id="KW-0472">Membrane</keyword>
<dbReference type="RefSeq" id="WP_389357785.1">
    <property type="nucleotide sequence ID" value="NZ_JBIACK010000001.1"/>
</dbReference>
<keyword evidence="5 7" id="KW-1133">Transmembrane helix</keyword>
<gene>
    <name evidence="9" type="ORF">ACFYKX_02655</name>
</gene>
<dbReference type="PANTHER" id="PTHR30465">
    <property type="entry name" value="INNER MEMBRANE ABC TRANSPORTER"/>
    <property type="match status" value="1"/>
</dbReference>
<evidence type="ECO:0000256" key="1">
    <source>
        <dbReference type="ARBA" id="ARBA00004651"/>
    </source>
</evidence>
<dbReference type="InterPro" id="IPR035906">
    <property type="entry name" value="MetI-like_sf"/>
</dbReference>
<comment type="caution">
    <text evidence="9">The sequence shown here is derived from an EMBL/GenBank/DDBJ whole genome shotgun (WGS) entry which is preliminary data.</text>
</comment>
<accession>A0ABW6K710</accession>
<sequence>MKKSLKILVRAITIIVGICFFISLPYFVSVEPGVYEGEGKLSLSIENAKLRFEALLIEGKLSVTDTDFLKYILDTDVKERYSYTLTILGVSVIVVSLVGLIITFMIVSLPLKIREMVKPIINMTEAIPDLLIIFLFQIGVITLYKSTGIKFLKLYGIGENPYFIPIVTISFLPIFFLIQFMMKVYEDEENQHYVLLAKAKGLNRVAINLKYIFANTISFFVLNLRTIVWIILSNIILVEFIFNIKGFSEDLFRMIFFGFDPITTILYLFLFTAPILLIDFLAMIITRKQRIRKGELSA</sequence>
<proteinExistence type="inferred from homology"/>
<organism evidence="9 10">
    <name type="scientific">Cytobacillus spartinae</name>
    <dbReference type="NCBI Taxonomy" id="3299023"/>
    <lineage>
        <taxon>Bacteria</taxon>
        <taxon>Bacillati</taxon>
        <taxon>Bacillota</taxon>
        <taxon>Bacilli</taxon>
        <taxon>Bacillales</taxon>
        <taxon>Bacillaceae</taxon>
        <taxon>Cytobacillus</taxon>
    </lineage>
</organism>
<dbReference type="PROSITE" id="PS50928">
    <property type="entry name" value="ABC_TM1"/>
    <property type="match status" value="1"/>
</dbReference>
<comment type="similarity">
    <text evidence="7">Belongs to the binding-protein-dependent transport system permease family.</text>
</comment>
<evidence type="ECO:0000256" key="3">
    <source>
        <dbReference type="ARBA" id="ARBA00022475"/>
    </source>
</evidence>
<dbReference type="PANTHER" id="PTHR30465:SF44">
    <property type="entry name" value="ABC-TYPE DIPEPTIDE_OLIGOPEPTIDE TRANSPORT SYSTEM, PERMEASE COMPONENT"/>
    <property type="match status" value="1"/>
</dbReference>
<evidence type="ECO:0000256" key="2">
    <source>
        <dbReference type="ARBA" id="ARBA00022448"/>
    </source>
</evidence>
<protein>
    <submittedName>
        <fullName evidence="9">ABC transporter permease subunit</fullName>
    </submittedName>
</protein>
<keyword evidence="3" id="KW-1003">Cell membrane</keyword>
<evidence type="ECO:0000313" key="9">
    <source>
        <dbReference type="EMBL" id="MFE8699519.1"/>
    </source>
</evidence>
<comment type="subcellular location">
    <subcellularLocation>
        <location evidence="1 7">Cell membrane</location>
        <topology evidence="1 7">Multi-pass membrane protein</topology>
    </subcellularLocation>
</comment>
<keyword evidence="10" id="KW-1185">Reference proteome</keyword>
<feature type="transmembrane region" description="Helical" evidence="7">
    <location>
        <begin position="83"/>
        <end position="109"/>
    </location>
</feature>
<feature type="transmembrane region" description="Helical" evidence="7">
    <location>
        <begin position="130"/>
        <end position="147"/>
    </location>
</feature>
<keyword evidence="2 7" id="KW-0813">Transport</keyword>